<keyword evidence="2" id="KW-0175">Coiled coil</keyword>
<dbReference type="InterPro" id="IPR010273">
    <property type="entry name" value="DUF881"/>
</dbReference>
<protein>
    <submittedName>
        <fullName evidence="4">DUF881 domain-containing protein</fullName>
    </submittedName>
</protein>
<dbReference type="RefSeq" id="WP_249242252.1">
    <property type="nucleotide sequence ID" value="NZ_CP096649.1"/>
</dbReference>
<feature type="transmembrane region" description="Helical" evidence="3">
    <location>
        <begin position="7"/>
        <end position="25"/>
    </location>
</feature>
<dbReference type="KEGG" id="fms:M1R53_05320"/>
<organism evidence="4 5">
    <name type="scientific">Fenollaria massiliensis</name>
    <dbReference type="NCBI Taxonomy" id="938288"/>
    <lineage>
        <taxon>Bacteria</taxon>
        <taxon>Bacillati</taxon>
        <taxon>Bacillota</taxon>
        <taxon>Clostridia</taxon>
        <taxon>Eubacteriales</taxon>
        <taxon>Fenollaria</taxon>
    </lineage>
</organism>
<evidence type="ECO:0000256" key="3">
    <source>
        <dbReference type="SAM" id="Phobius"/>
    </source>
</evidence>
<accession>A0A9E7DIC3</accession>
<keyword evidence="3" id="KW-1133">Transmembrane helix</keyword>
<gene>
    <name evidence="4" type="ORF">M1R53_05320</name>
</gene>
<keyword evidence="3" id="KW-0812">Transmembrane</keyword>
<feature type="coiled-coil region" evidence="2">
    <location>
        <begin position="40"/>
        <end position="74"/>
    </location>
</feature>
<dbReference type="PANTHER" id="PTHR37313">
    <property type="entry name" value="UPF0749 PROTEIN RV1825"/>
    <property type="match status" value="1"/>
</dbReference>
<dbReference type="Proteomes" id="UP000831151">
    <property type="component" value="Chromosome"/>
</dbReference>
<evidence type="ECO:0000313" key="4">
    <source>
        <dbReference type="EMBL" id="UQK58662.1"/>
    </source>
</evidence>
<dbReference type="EMBL" id="CP096649">
    <property type="protein sequence ID" value="UQK58662.1"/>
    <property type="molecule type" value="Genomic_DNA"/>
</dbReference>
<dbReference type="PANTHER" id="PTHR37313:SF2">
    <property type="entry name" value="UPF0749 PROTEIN YLXX"/>
    <property type="match status" value="1"/>
</dbReference>
<keyword evidence="5" id="KW-1185">Reference proteome</keyword>
<dbReference type="Pfam" id="PF05949">
    <property type="entry name" value="DUF881"/>
    <property type="match status" value="1"/>
</dbReference>
<proteinExistence type="inferred from homology"/>
<sequence length="240" mass="27055">MMHKIKRVALVIIYLLIGIFLGLYLKTDKKFFEPLSINKMKETSIKIKNLKTEIKSINDELDKQNKKLETLDKLVKNDSDFLAFLKDEKLFYEMISGDVDLEGPGIVVTITEESVDRPVKRTDVIHDSDLLRIINDLRTSGAEAVSINDLRVYSRTGVKCNGPVVRLNGRTKGAPFVIKAIGNGDKLYSALKSPGTFASILETINPIKLDIKQSEKVLIKKKIDDDKIIYSQNLTGEDKK</sequence>
<keyword evidence="3" id="KW-0472">Membrane</keyword>
<dbReference type="AlphaFoldDB" id="A0A9E7DIC3"/>
<dbReference type="Gene3D" id="3.30.70.1880">
    <property type="entry name" value="Protein of unknown function DUF881"/>
    <property type="match status" value="1"/>
</dbReference>
<evidence type="ECO:0000313" key="5">
    <source>
        <dbReference type="Proteomes" id="UP000831151"/>
    </source>
</evidence>
<reference evidence="4" key="1">
    <citation type="submission" date="2022-04" db="EMBL/GenBank/DDBJ databases">
        <title>Complete genome sequences of Ezakiella coagulans and Fenollaria massiliensis.</title>
        <authorList>
            <person name="France M.T."/>
            <person name="Clifford J."/>
            <person name="Narina S."/>
            <person name="Rutt L."/>
            <person name="Ravel J."/>
        </authorList>
    </citation>
    <scope>NUCLEOTIDE SEQUENCE</scope>
    <source>
        <strain evidence="4">C0061C2</strain>
    </source>
</reference>
<name>A0A9E7DIC3_9FIRM</name>
<evidence type="ECO:0000256" key="1">
    <source>
        <dbReference type="ARBA" id="ARBA00009108"/>
    </source>
</evidence>
<comment type="similarity">
    <text evidence="1">Belongs to the UPF0749 family.</text>
</comment>
<evidence type="ECO:0000256" key="2">
    <source>
        <dbReference type="SAM" id="Coils"/>
    </source>
</evidence>